<feature type="domain" description="Tyr recombinase" evidence="3">
    <location>
        <begin position="199"/>
        <end position="385"/>
    </location>
</feature>
<reference evidence="4 5" key="1">
    <citation type="submission" date="2019-02" db="EMBL/GenBank/DDBJ databases">
        <title>Deep-cultivation of Planctomycetes and their phenomic and genomic characterization uncovers novel biology.</title>
        <authorList>
            <person name="Wiegand S."/>
            <person name="Jogler M."/>
            <person name="Boedeker C."/>
            <person name="Pinto D."/>
            <person name="Vollmers J."/>
            <person name="Rivas-Marin E."/>
            <person name="Kohn T."/>
            <person name="Peeters S.H."/>
            <person name="Heuer A."/>
            <person name="Rast P."/>
            <person name="Oberbeckmann S."/>
            <person name="Bunk B."/>
            <person name="Jeske O."/>
            <person name="Meyerdierks A."/>
            <person name="Storesund J.E."/>
            <person name="Kallscheuer N."/>
            <person name="Luecker S."/>
            <person name="Lage O.M."/>
            <person name="Pohl T."/>
            <person name="Merkel B.J."/>
            <person name="Hornburger P."/>
            <person name="Mueller R.-W."/>
            <person name="Bruemmer F."/>
            <person name="Labrenz M."/>
            <person name="Spormann A.M."/>
            <person name="Op Den Camp H."/>
            <person name="Overmann J."/>
            <person name="Amann R."/>
            <person name="Jetten M.S.M."/>
            <person name="Mascher T."/>
            <person name="Medema M.H."/>
            <person name="Devos D.P."/>
            <person name="Kaster A.-K."/>
            <person name="Ovreas L."/>
            <person name="Rohde M."/>
            <person name="Galperin M.Y."/>
            <person name="Jogler C."/>
        </authorList>
    </citation>
    <scope>NUCLEOTIDE SEQUENCE [LARGE SCALE GENOMIC DNA]</scope>
    <source>
        <strain evidence="4 5">KOR34</strain>
    </source>
</reference>
<dbReference type="InterPro" id="IPR013762">
    <property type="entry name" value="Integrase-like_cat_sf"/>
</dbReference>
<evidence type="ECO:0000313" key="4">
    <source>
        <dbReference type="EMBL" id="TWT29167.1"/>
    </source>
</evidence>
<dbReference type="AlphaFoldDB" id="A0A5C5UU28"/>
<evidence type="ECO:0000256" key="2">
    <source>
        <dbReference type="ARBA" id="ARBA00023172"/>
    </source>
</evidence>
<keyword evidence="1" id="KW-0159">Chromosome partition</keyword>
<dbReference type="GO" id="GO:0015074">
    <property type="term" value="P:DNA integration"/>
    <property type="evidence" value="ECO:0007669"/>
    <property type="project" value="InterPro"/>
</dbReference>
<keyword evidence="2" id="KW-0233">DNA recombination</keyword>
<evidence type="ECO:0000313" key="5">
    <source>
        <dbReference type="Proteomes" id="UP000316714"/>
    </source>
</evidence>
<dbReference type="Pfam" id="PF00589">
    <property type="entry name" value="Phage_integrase"/>
    <property type="match status" value="1"/>
</dbReference>
<evidence type="ECO:0000259" key="3">
    <source>
        <dbReference type="PROSITE" id="PS51898"/>
    </source>
</evidence>
<dbReference type="GO" id="GO:0006310">
    <property type="term" value="P:DNA recombination"/>
    <property type="evidence" value="ECO:0007669"/>
    <property type="project" value="UniProtKB-KW"/>
</dbReference>
<dbReference type="PROSITE" id="PS51898">
    <property type="entry name" value="TYR_RECOMBINASE"/>
    <property type="match status" value="1"/>
</dbReference>
<dbReference type="PANTHER" id="PTHR30349:SF81">
    <property type="entry name" value="TYROSINE RECOMBINASE XERC"/>
    <property type="match status" value="1"/>
</dbReference>
<dbReference type="Proteomes" id="UP000316714">
    <property type="component" value="Unassembled WGS sequence"/>
</dbReference>
<name>A0A5C5UU28_9BACT</name>
<dbReference type="PANTHER" id="PTHR30349">
    <property type="entry name" value="PHAGE INTEGRASE-RELATED"/>
    <property type="match status" value="1"/>
</dbReference>
<proteinExistence type="predicted"/>
<dbReference type="EMBL" id="SIHJ01000011">
    <property type="protein sequence ID" value="TWT29167.1"/>
    <property type="molecule type" value="Genomic_DNA"/>
</dbReference>
<sequence>MPVLRKALPMATAAPAKKKTQPKKPYPDFPLFPHARGYWAKKIRGKLYYFDRWENPDAALQQYLDQRDDLYAGRKPRAVGEDGVSLRELCNVFLTAKQSMVDSGELSNRHFQDLHRTCGRLIKAFGKHRLVDDLRVDELAEYRADLAKGWAPTTLGPELARTRSVFNFGYKAGVLDNPVRAISALAAPSKKLLRSHRQSLPKKLFSAEEVRALIASADDLQFAAMLHLAINTGFGNRDCSSITPDAFDLEQGWVTFPRVKTAIERRCPLWPETIEAIKRAADARADIKPTSPELRELAFLTPAGNSWGGDEVGSQVSKKFSKIAKKAGCYRKGVGFYALRHTFATIGGDTGDQVAVRYIMGHVDNSIDAVYREGVMDDRLRRVVGHVRAWLFKECTNRCASLAPNH</sequence>
<dbReference type="SUPFAM" id="SSF56349">
    <property type="entry name" value="DNA breaking-rejoining enzymes"/>
    <property type="match status" value="1"/>
</dbReference>
<dbReference type="InterPro" id="IPR050090">
    <property type="entry name" value="Tyrosine_recombinase_XerCD"/>
</dbReference>
<dbReference type="InterPro" id="IPR002104">
    <property type="entry name" value="Integrase_catalytic"/>
</dbReference>
<dbReference type="GO" id="GO:0003677">
    <property type="term" value="F:DNA binding"/>
    <property type="evidence" value="ECO:0007669"/>
    <property type="project" value="InterPro"/>
</dbReference>
<comment type="caution">
    <text evidence="4">The sequence shown here is derived from an EMBL/GenBank/DDBJ whole genome shotgun (WGS) entry which is preliminary data.</text>
</comment>
<protein>
    <submittedName>
        <fullName evidence="4">Site-specific tyrosine recombinase XerD</fullName>
    </submittedName>
</protein>
<keyword evidence="5" id="KW-1185">Reference proteome</keyword>
<evidence type="ECO:0000256" key="1">
    <source>
        <dbReference type="ARBA" id="ARBA00022829"/>
    </source>
</evidence>
<organism evidence="4 5">
    <name type="scientific">Posidoniimonas corsicana</name>
    <dbReference type="NCBI Taxonomy" id="1938618"/>
    <lineage>
        <taxon>Bacteria</taxon>
        <taxon>Pseudomonadati</taxon>
        <taxon>Planctomycetota</taxon>
        <taxon>Planctomycetia</taxon>
        <taxon>Pirellulales</taxon>
        <taxon>Lacipirellulaceae</taxon>
        <taxon>Posidoniimonas</taxon>
    </lineage>
</organism>
<accession>A0A5C5UU28</accession>
<dbReference type="InterPro" id="IPR011010">
    <property type="entry name" value="DNA_brk_join_enz"/>
</dbReference>
<dbReference type="GO" id="GO:0007059">
    <property type="term" value="P:chromosome segregation"/>
    <property type="evidence" value="ECO:0007669"/>
    <property type="project" value="UniProtKB-KW"/>
</dbReference>
<gene>
    <name evidence="4" type="ORF">KOR34_53060</name>
</gene>
<dbReference type="Gene3D" id="1.10.443.10">
    <property type="entry name" value="Intergrase catalytic core"/>
    <property type="match status" value="1"/>
</dbReference>